<evidence type="ECO:0000313" key="3">
    <source>
        <dbReference type="Proteomes" id="UP000664940"/>
    </source>
</evidence>
<comment type="caution">
    <text evidence="2">The sequence shown here is derived from an EMBL/GenBank/DDBJ whole genome shotgun (WGS) entry which is preliminary data.</text>
</comment>
<protein>
    <submittedName>
        <fullName evidence="2">Uncharacterized protein</fullName>
    </submittedName>
</protein>
<proteinExistence type="predicted"/>
<gene>
    <name evidence="2" type="ORF">HJG60_011077</name>
</gene>
<feature type="region of interest" description="Disordered" evidence="1">
    <location>
        <begin position="91"/>
        <end position="112"/>
    </location>
</feature>
<sequence length="141" mass="15215">MSLFSLLGAKYRPRCWRKAVKVPARPGLSSWARTGASGSKRRIDAVSNVAPAVAELEVNPVRSSCVGGVWTECPRRPFRVGTCELTLELHLSPPPPPPEKTPATARAGCAPGREGTCKGPGAGRSCRFEQKHETWPLWAVV</sequence>
<dbReference type="EMBL" id="JABVXQ010000005">
    <property type="protein sequence ID" value="KAF6109886.1"/>
    <property type="molecule type" value="Genomic_DNA"/>
</dbReference>
<reference evidence="2 3" key="1">
    <citation type="journal article" date="2020" name="Nature">
        <title>Six reference-quality genomes reveal evolution of bat adaptations.</title>
        <authorList>
            <person name="Jebb D."/>
            <person name="Huang Z."/>
            <person name="Pippel M."/>
            <person name="Hughes G.M."/>
            <person name="Lavrichenko K."/>
            <person name="Devanna P."/>
            <person name="Winkler S."/>
            <person name="Jermiin L.S."/>
            <person name="Skirmuntt E.C."/>
            <person name="Katzourakis A."/>
            <person name="Burkitt-Gray L."/>
            <person name="Ray D.A."/>
            <person name="Sullivan K.A.M."/>
            <person name="Roscito J.G."/>
            <person name="Kirilenko B.M."/>
            <person name="Davalos L.M."/>
            <person name="Corthals A.P."/>
            <person name="Power M.L."/>
            <person name="Jones G."/>
            <person name="Ransome R.D."/>
            <person name="Dechmann D.K.N."/>
            <person name="Locatelli A.G."/>
            <person name="Puechmaille S.J."/>
            <person name="Fedrigo O."/>
            <person name="Jarvis E.D."/>
            <person name="Hiller M."/>
            <person name="Vernes S.C."/>
            <person name="Myers E.W."/>
            <person name="Teeling E.C."/>
        </authorList>
    </citation>
    <scope>NUCLEOTIDE SEQUENCE [LARGE SCALE GENOMIC DNA]</scope>
    <source>
        <strain evidence="2">Bat1K_MPI-CBG_1</strain>
    </source>
</reference>
<dbReference type="AlphaFoldDB" id="A0A834EAH1"/>
<accession>A0A834EAH1</accession>
<name>A0A834EAH1_9CHIR</name>
<evidence type="ECO:0000256" key="1">
    <source>
        <dbReference type="SAM" id="MobiDB-lite"/>
    </source>
</evidence>
<dbReference type="Proteomes" id="UP000664940">
    <property type="component" value="Unassembled WGS sequence"/>
</dbReference>
<evidence type="ECO:0000313" key="2">
    <source>
        <dbReference type="EMBL" id="KAF6109886.1"/>
    </source>
</evidence>
<organism evidence="2 3">
    <name type="scientific">Phyllostomus discolor</name>
    <name type="common">pale spear-nosed bat</name>
    <dbReference type="NCBI Taxonomy" id="89673"/>
    <lineage>
        <taxon>Eukaryota</taxon>
        <taxon>Metazoa</taxon>
        <taxon>Chordata</taxon>
        <taxon>Craniata</taxon>
        <taxon>Vertebrata</taxon>
        <taxon>Euteleostomi</taxon>
        <taxon>Mammalia</taxon>
        <taxon>Eutheria</taxon>
        <taxon>Laurasiatheria</taxon>
        <taxon>Chiroptera</taxon>
        <taxon>Yangochiroptera</taxon>
        <taxon>Phyllostomidae</taxon>
        <taxon>Phyllostominae</taxon>
        <taxon>Phyllostomus</taxon>
    </lineage>
</organism>